<dbReference type="EMBL" id="CP073720">
    <property type="protein sequence ID" value="UWP85874.1"/>
    <property type="molecule type" value="Genomic_DNA"/>
</dbReference>
<proteinExistence type="predicted"/>
<name>A0ABY5WA25_9ACTN</name>
<reference evidence="2" key="2">
    <citation type="submission" date="2022-09" db="EMBL/GenBank/DDBJ databases">
        <title>Biosynthetic gene clusters of Dactylosporangioum fulvum.</title>
        <authorList>
            <person name="Caradec T."/>
        </authorList>
    </citation>
    <scope>NUCLEOTIDE SEQUENCE</scope>
    <source>
        <strain evidence="2">NRRL B-16292</strain>
    </source>
</reference>
<reference evidence="2" key="1">
    <citation type="submission" date="2021-04" db="EMBL/GenBank/DDBJ databases">
        <authorList>
            <person name="Hartkoorn R.C."/>
            <person name="Beaudoing E."/>
            <person name="Hot D."/>
        </authorList>
    </citation>
    <scope>NUCLEOTIDE SEQUENCE</scope>
    <source>
        <strain evidence="2">NRRL B-16292</strain>
    </source>
</reference>
<protein>
    <submittedName>
        <fullName evidence="2">Uncharacterized protein</fullName>
    </submittedName>
</protein>
<evidence type="ECO:0000256" key="1">
    <source>
        <dbReference type="SAM" id="MobiDB-lite"/>
    </source>
</evidence>
<gene>
    <name evidence="2" type="ORF">Dfulv_17145</name>
</gene>
<accession>A0ABY5WA25</accession>
<feature type="region of interest" description="Disordered" evidence="1">
    <location>
        <begin position="1"/>
        <end position="20"/>
    </location>
</feature>
<feature type="compositionally biased region" description="Low complexity" evidence="1">
    <location>
        <begin position="1"/>
        <end position="13"/>
    </location>
</feature>
<evidence type="ECO:0000313" key="3">
    <source>
        <dbReference type="Proteomes" id="UP001059617"/>
    </source>
</evidence>
<organism evidence="2 3">
    <name type="scientific">Dactylosporangium fulvum</name>
    <dbReference type="NCBI Taxonomy" id="53359"/>
    <lineage>
        <taxon>Bacteria</taxon>
        <taxon>Bacillati</taxon>
        <taxon>Actinomycetota</taxon>
        <taxon>Actinomycetes</taxon>
        <taxon>Micromonosporales</taxon>
        <taxon>Micromonosporaceae</taxon>
        <taxon>Dactylosporangium</taxon>
    </lineage>
</organism>
<sequence>MTTPETAPATADADTSDRGDVDALRAEVAAEPDAADEIEIVPFADTAVRVKHFLDWPASADDDLSFGRVTAWASKILAGDDFAKVWVKVDPTNRQVIAFFADLEKVTGIPFASRRALPTR</sequence>
<evidence type="ECO:0000313" key="2">
    <source>
        <dbReference type="EMBL" id="UWP85874.1"/>
    </source>
</evidence>
<dbReference type="RefSeq" id="WP_259864222.1">
    <property type="nucleotide sequence ID" value="NZ_BAAAST010000130.1"/>
</dbReference>
<keyword evidence="3" id="KW-1185">Reference proteome</keyword>
<dbReference type="Proteomes" id="UP001059617">
    <property type="component" value="Chromosome"/>
</dbReference>